<dbReference type="AlphaFoldDB" id="M4VRD5"/>
<keyword evidence="14" id="KW-1185">Reference proteome</keyword>
<organism evidence="13 14">
    <name type="scientific">Pseudobdellovibrio exovorus JSS</name>
    <dbReference type="NCBI Taxonomy" id="1184267"/>
    <lineage>
        <taxon>Bacteria</taxon>
        <taxon>Pseudomonadati</taxon>
        <taxon>Bdellovibrionota</taxon>
        <taxon>Bdellovibrionia</taxon>
        <taxon>Bdellovibrionales</taxon>
        <taxon>Pseudobdellovibrionaceae</taxon>
        <taxon>Pseudobdellovibrio</taxon>
    </lineage>
</organism>
<evidence type="ECO:0000256" key="10">
    <source>
        <dbReference type="SAM" id="MobiDB-lite"/>
    </source>
</evidence>
<keyword evidence="9 11" id="KW-0472">Membrane</keyword>
<dbReference type="RefSeq" id="WP_015470234.1">
    <property type="nucleotide sequence ID" value="NC_020813.1"/>
</dbReference>
<gene>
    <name evidence="13" type="ORF">A11Q_1528</name>
</gene>
<dbReference type="HOGENOM" id="CLU_668450_0_0_7"/>
<accession>M4VRD5</accession>
<dbReference type="Proteomes" id="UP000012040">
    <property type="component" value="Chromosome"/>
</dbReference>
<dbReference type="InterPro" id="IPR038072">
    <property type="entry name" value="GspK_central_sf"/>
</dbReference>
<comment type="similarity">
    <text evidence="2">Belongs to the GSP K family.</text>
</comment>
<comment type="subcellular location">
    <subcellularLocation>
        <location evidence="1">Cell inner membrane</location>
    </subcellularLocation>
</comment>
<dbReference type="KEGG" id="bex:A11Q_1528"/>
<evidence type="ECO:0000256" key="11">
    <source>
        <dbReference type="SAM" id="Phobius"/>
    </source>
</evidence>
<keyword evidence="8 11" id="KW-1133">Transmembrane helix</keyword>
<evidence type="ECO:0000256" key="9">
    <source>
        <dbReference type="ARBA" id="ARBA00023136"/>
    </source>
</evidence>
<dbReference type="GO" id="GO:0005886">
    <property type="term" value="C:plasma membrane"/>
    <property type="evidence" value="ECO:0007669"/>
    <property type="project" value="UniProtKB-SubCell"/>
</dbReference>
<evidence type="ECO:0000256" key="2">
    <source>
        <dbReference type="ARBA" id="ARBA00007246"/>
    </source>
</evidence>
<dbReference type="InterPro" id="IPR005628">
    <property type="entry name" value="GspK"/>
</dbReference>
<evidence type="ECO:0000256" key="7">
    <source>
        <dbReference type="ARBA" id="ARBA00022927"/>
    </source>
</evidence>
<evidence type="ECO:0000256" key="4">
    <source>
        <dbReference type="ARBA" id="ARBA00022475"/>
    </source>
</evidence>
<dbReference type="InterPro" id="IPR049031">
    <property type="entry name" value="T2SSK_SAM-like_1st"/>
</dbReference>
<keyword evidence="7" id="KW-0653">Protein transport</keyword>
<dbReference type="PANTHER" id="PTHR38831:SF2">
    <property type="entry name" value="TYPE II SECRETION SYSTEM PROTEIN K"/>
    <property type="match status" value="1"/>
</dbReference>
<dbReference type="OrthoDB" id="5289468at2"/>
<dbReference type="STRING" id="1184267.A11Q_1528"/>
<feature type="domain" description="T2SS protein K first SAM-like" evidence="12">
    <location>
        <begin position="149"/>
        <end position="261"/>
    </location>
</feature>
<dbReference type="PANTHER" id="PTHR38831">
    <property type="entry name" value="TYPE II SECRETION SYSTEM PROTEIN K"/>
    <property type="match status" value="1"/>
</dbReference>
<evidence type="ECO:0000256" key="8">
    <source>
        <dbReference type="ARBA" id="ARBA00022989"/>
    </source>
</evidence>
<protein>
    <submittedName>
        <fullName evidence="13">General secretory pathway protein K</fullName>
    </submittedName>
</protein>
<keyword evidence="4" id="KW-1003">Cell membrane</keyword>
<feature type="region of interest" description="Disordered" evidence="10">
    <location>
        <begin position="377"/>
        <end position="426"/>
    </location>
</feature>
<feature type="transmembrane region" description="Helical" evidence="11">
    <location>
        <begin position="25"/>
        <end position="43"/>
    </location>
</feature>
<dbReference type="eggNOG" id="COG3156">
    <property type="taxonomic scope" value="Bacteria"/>
</dbReference>
<evidence type="ECO:0000313" key="13">
    <source>
        <dbReference type="EMBL" id="AGH95744.1"/>
    </source>
</evidence>
<sequence>MNNNLSTFKKRLVYNPLRGTRRRSGIALIMAMTALMFLVYIASEVTRDSAVEYIVNSQELNRIKSYYAARNGMQIALLRIKIFQQASSLQLPAGFSSQLDQIWQFPFAWPLPIPPELNTVDKGTMEQLAADSLLNDVSYTHTIEDEGSKIDLNDLTSPSKKLRDMTKQQLLNVFEQKMTNDNDFRREYQSTRFDDLVNNIVDWTSDSATSASGRSDKRAEFTSLGANYPPNRGFRTIAELRLVPGMTETFYNLLEPRVTIYGMKAINPNTASYDVLLSLDAGMTDEAIKEAVERRTNADLGGPFTGEGDACRTSFREFVESRGARLSQEFNQIPMVCDKVFNFRIKSTGIYGSGKFALQNTITAVVMDINQAAQQIKTSVTKEKEESGEAAPPPSGDSASTGPSSAGAKQEPLPKGPPRVVYWTEN</sequence>
<evidence type="ECO:0000256" key="1">
    <source>
        <dbReference type="ARBA" id="ARBA00004533"/>
    </source>
</evidence>
<evidence type="ECO:0000313" key="14">
    <source>
        <dbReference type="Proteomes" id="UP000012040"/>
    </source>
</evidence>
<dbReference type="SUPFAM" id="SSF158544">
    <property type="entry name" value="GspK insert domain-like"/>
    <property type="match status" value="1"/>
</dbReference>
<dbReference type="GO" id="GO:0009306">
    <property type="term" value="P:protein secretion"/>
    <property type="evidence" value="ECO:0007669"/>
    <property type="project" value="InterPro"/>
</dbReference>
<dbReference type="Gene3D" id="1.10.40.60">
    <property type="entry name" value="EpsJ-like"/>
    <property type="match status" value="1"/>
</dbReference>
<evidence type="ECO:0000256" key="5">
    <source>
        <dbReference type="ARBA" id="ARBA00022519"/>
    </source>
</evidence>
<evidence type="ECO:0000259" key="12">
    <source>
        <dbReference type="Pfam" id="PF21687"/>
    </source>
</evidence>
<dbReference type="Pfam" id="PF21687">
    <property type="entry name" value="T2SSK_1st"/>
    <property type="match status" value="1"/>
</dbReference>
<evidence type="ECO:0000256" key="3">
    <source>
        <dbReference type="ARBA" id="ARBA00022448"/>
    </source>
</evidence>
<name>M4VRD5_9BACT</name>
<reference evidence="13 14" key="1">
    <citation type="journal article" date="2013" name="ISME J.">
        <title>By their genes ye shall know them: genomic signatures of predatory bacteria.</title>
        <authorList>
            <person name="Pasternak Z."/>
            <person name="Pietrokovski S."/>
            <person name="Rotem O."/>
            <person name="Gophna U."/>
            <person name="Lurie-Weinberger M.N."/>
            <person name="Jurkevitch E."/>
        </authorList>
    </citation>
    <scope>NUCLEOTIDE SEQUENCE [LARGE SCALE GENOMIC DNA]</scope>
    <source>
        <strain evidence="13 14">JSS</strain>
    </source>
</reference>
<dbReference type="PATRIC" id="fig|1184267.3.peg.1545"/>
<keyword evidence="6 11" id="KW-0812">Transmembrane</keyword>
<keyword evidence="3" id="KW-0813">Transport</keyword>
<proteinExistence type="inferred from homology"/>
<evidence type="ECO:0000256" key="6">
    <source>
        <dbReference type="ARBA" id="ARBA00022692"/>
    </source>
</evidence>
<dbReference type="EMBL" id="CP003537">
    <property type="protein sequence ID" value="AGH95744.1"/>
    <property type="molecule type" value="Genomic_DNA"/>
</dbReference>
<keyword evidence="5" id="KW-0997">Cell inner membrane</keyword>